<evidence type="ECO:0000313" key="1">
    <source>
        <dbReference type="EMBL" id="KAK3702141.1"/>
    </source>
</evidence>
<gene>
    <name evidence="1" type="ORF">LTR37_015116</name>
</gene>
<name>A0ACC3MRU4_9PEZI</name>
<evidence type="ECO:0000313" key="2">
    <source>
        <dbReference type="Proteomes" id="UP001281147"/>
    </source>
</evidence>
<dbReference type="Proteomes" id="UP001281147">
    <property type="component" value="Unassembled WGS sequence"/>
</dbReference>
<keyword evidence="2" id="KW-1185">Reference proteome</keyword>
<sequence length="69" mass="7715">MSAYAMQPLGSAKVKVSHAYDHGPNAYDHGPKASRTGVRRLFSFTQMFFFALSYMNSWEGISTCDSKKC</sequence>
<accession>A0ACC3MRU4</accession>
<protein>
    <submittedName>
        <fullName evidence="1">Uncharacterized protein</fullName>
    </submittedName>
</protein>
<comment type="caution">
    <text evidence="1">The sequence shown here is derived from an EMBL/GenBank/DDBJ whole genome shotgun (WGS) entry which is preliminary data.</text>
</comment>
<reference evidence="1" key="1">
    <citation type="submission" date="2023-07" db="EMBL/GenBank/DDBJ databases">
        <title>Black Yeasts Isolated from many extreme environments.</title>
        <authorList>
            <person name="Coleine C."/>
            <person name="Stajich J.E."/>
            <person name="Selbmann L."/>
        </authorList>
    </citation>
    <scope>NUCLEOTIDE SEQUENCE</scope>
    <source>
        <strain evidence="1">CCFEE 5714</strain>
    </source>
</reference>
<proteinExistence type="predicted"/>
<organism evidence="1 2">
    <name type="scientific">Vermiconidia calcicola</name>
    <dbReference type="NCBI Taxonomy" id="1690605"/>
    <lineage>
        <taxon>Eukaryota</taxon>
        <taxon>Fungi</taxon>
        <taxon>Dikarya</taxon>
        <taxon>Ascomycota</taxon>
        <taxon>Pezizomycotina</taxon>
        <taxon>Dothideomycetes</taxon>
        <taxon>Dothideomycetidae</taxon>
        <taxon>Mycosphaerellales</taxon>
        <taxon>Extremaceae</taxon>
        <taxon>Vermiconidia</taxon>
    </lineage>
</organism>
<dbReference type="EMBL" id="JAUTXU010000165">
    <property type="protein sequence ID" value="KAK3702141.1"/>
    <property type="molecule type" value="Genomic_DNA"/>
</dbReference>